<reference evidence="2" key="2">
    <citation type="journal article" date="2017" name="Nat. Plants">
        <title>The Aegilops tauschii genome reveals multiple impacts of transposons.</title>
        <authorList>
            <person name="Zhao G."/>
            <person name="Zou C."/>
            <person name="Li K."/>
            <person name="Wang K."/>
            <person name="Li T."/>
            <person name="Gao L."/>
            <person name="Zhang X."/>
            <person name="Wang H."/>
            <person name="Yang Z."/>
            <person name="Liu X."/>
            <person name="Jiang W."/>
            <person name="Mao L."/>
            <person name="Kong X."/>
            <person name="Jiao Y."/>
            <person name="Jia J."/>
        </authorList>
    </citation>
    <scope>NUCLEOTIDE SEQUENCE [LARGE SCALE GENOMIC DNA]</scope>
    <source>
        <strain evidence="2">cv. AL8/78</strain>
    </source>
</reference>
<dbReference type="AlphaFoldDB" id="A0A453GVU0"/>
<keyword evidence="2" id="KW-1185">Reference proteome</keyword>
<sequence>MVECARCVQKFMVKWHSGSSWQKKKQISAAKETLKRGTVETRFSLDCSDTVKLQRHTLLPSFSDTLLSRLLWHCQTAKV</sequence>
<evidence type="ECO:0000313" key="1">
    <source>
        <dbReference type="EnsemblPlants" id="AET3Gv21236600.8"/>
    </source>
</evidence>
<accession>A0A453GVU0</accession>
<evidence type="ECO:0000313" key="2">
    <source>
        <dbReference type="Proteomes" id="UP000015105"/>
    </source>
</evidence>
<reference evidence="1" key="4">
    <citation type="submission" date="2019-03" db="UniProtKB">
        <authorList>
            <consortium name="EnsemblPlants"/>
        </authorList>
    </citation>
    <scope>IDENTIFICATION</scope>
</reference>
<name>A0A453GVU0_AEGTS</name>
<dbReference type="Proteomes" id="UP000015105">
    <property type="component" value="Chromosome 3D"/>
</dbReference>
<proteinExistence type="predicted"/>
<dbReference type="Gramene" id="AET3Gv21236600.8">
    <property type="protein sequence ID" value="AET3Gv21236600.8"/>
    <property type="gene ID" value="AET3Gv21236600"/>
</dbReference>
<reference evidence="1" key="5">
    <citation type="journal article" date="2021" name="G3 (Bethesda)">
        <title>Aegilops tauschii genome assembly Aet v5.0 features greater sequence contiguity and improved annotation.</title>
        <authorList>
            <person name="Wang L."/>
            <person name="Zhu T."/>
            <person name="Rodriguez J.C."/>
            <person name="Deal K.R."/>
            <person name="Dubcovsky J."/>
            <person name="McGuire P.E."/>
            <person name="Lux T."/>
            <person name="Spannagl M."/>
            <person name="Mayer K.F.X."/>
            <person name="Baldrich P."/>
            <person name="Meyers B.C."/>
            <person name="Huo N."/>
            <person name="Gu Y.Q."/>
            <person name="Zhou H."/>
            <person name="Devos K.M."/>
            <person name="Bennetzen J.L."/>
            <person name="Unver T."/>
            <person name="Budak H."/>
            <person name="Gulick P.J."/>
            <person name="Galiba G."/>
            <person name="Kalapos B."/>
            <person name="Nelson D.R."/>
            <person name="Li P."/>
            <person name="You F.M."/>
            <person name="Luo M.C."/>
            <person name="Dvorak J."/>
        </authorList>
    </citation>
    <scope>NUCLEOTIDE SEQUENCE [LARGE SCALE GENOMIC DNA]</scope>
    <source>
        <strain evidence="1">cv. AL8/78</strain>
    </source>
</reference>
<organism evidence="1 2">
    <name type="scientific">Aegilops tauschii subsp. strangulata</name>
    <name type="common">Goatgrass</name>
    <dbReference type="NCBI Taxonomy" id="200361"/>
    <lineage>
        <taxon>Eukaryota</taxon>
        <taxon>Viridiplantae</taxon>
        <taxon>Streptophyta</taxon>
        <taxon>Embryophyta</taxon>
        <taxon>Tracheophyta</taxon>
        <taxon>Spermatophyta</taxon>
        <taxon>Magnoliopsida</taxon>
        <taxon>Liliopsida</taxon>
        <taxon>Poales</taxon>
        <taxon>Poaceae</taxon>
        <taxon>BOP clade</taxon>
        <taxon>Pooideae</taxon>
        <taxon>Triticodae</taxon>
        <taxon>Triticeae</taxon>
        <taxon>Triticinae</taxon>
        <taxon>Aegilops</taxon>
    </lineage>
</organism>
<reference evidence="2" key="1">
    <citation type="journal article" date="2014" name="Science">
        <title>Ancient hybridizations among the ancestral genomes of bread wheat.</title>
        <authorList>
            <consortium name="International Wheat Genome Sequencing Consortium,"/>
            <person name="Marcussen T."/>
            <person name="Sandve S.R."/>
            <person name="Heier L."/>
            <person name="Spannagl M."/>
            <person name="Pfeifer M."/>
            <person name="Jakobsen K.S."/>
            <person name="Wulff B.B."/>
            <person name="Steuernagel B."/>
            <person name="Mayer K.F."/>
            <person name="Olsen O.A."/>
        </authorList>
    </citation>
    <scope>NUCLEOTIDE SEQUENCE [LARGE SCALE GENOMIC DNA]</scope>
    <source>
        <strain evidence="2">cv. AL8/78</strain>
    </source>
</reference>
<reference evidence="1" key="3">
    <citation type="journal article" date="2017" name="Nature">
        <title>Genome sequence of the progenitor of the wheat D genome Aegilops tauschii.</title>
        <authorList>
            <person name="Luo M.C."/>
            <person name="Gu Y.Q."/>
            <person name="Puiu D."/>
            <person name="Wang H."/>
            <person name="Twardziok S.O."/>
            <person name="Deal K.R."/>
            <person name="Huo N."/>
            <person name="Zhu T."/>
            <person name="Wang L."/>
            <person name="Wang Y."/>
            <person name="McGuire P.E."/>
            <person name="Liu S."/>
            <person name="Long H."/>
            <person name="Ramasamy R.K."/>
            <person name="Rodriguez J.C."/>
            <person name="Van S.L."/>
            <person name="Yuan L."/>
            <person name="Wang Z."/>
            <person name="Xia Z."/>
            <person name="Xiao L."/>
            <person name="Anderson O.D."/>
            <person name="Ouyang S."/>
            <person name="Liang Y."/>
            <person name="Zimin A.V."/>
            <person name="Pertea G."/>
            <person name="Qi P."/>
            <person name="Bennetzen J.L."/>
            <person name="Dai X."/>
            <person name="Dawson M.W."/>
            <person name="Muller H.G."/>
            <person name="Kugler K."/>
            <person name="Rivarola-Duarte L."/>
            <person name="Spannagl M."/>
            <person name="Mayer K.F.X."/>
            <person name="Lu F.H."/>
            <person name="Bevan M.W."/>
            <person name="Leroy P."/>
            <person name="Li P."/>
            <person name="You F.M."/>
            <person name="Sun Q."/>
            <person name="Liu Z."/>
            <person name="Lyons E."/>
            <person name="Wicker T."/>
            <person name="Salzberg S.L."/>
            <person name="Devos K.M."/>
            <person name="Dvorak J."/>
        </authorList>
    </citation>
    <scope>NUCLEOTIDE SEQUENCE [LARGE SCALE GENOMIC DNA]</scope>
    <source>
        <strain evidence="1">cv. AL8/78</strain>
    </source>
</reference>
<dbReference type="EnsemblPlants" id="AET3Gv21236600.8">
    <property type="protein sequence ID" value="AET3Gv21236600.8"/>
    <property type="gene ID" value="AET3Gv21236600"/>
</dbReference>
<protein>
    <submittedName>
        <fullName evidence="1">Uncharacterized protein</fullName>
    </submittedName>
</protein>